<evidence type="ECO:0000256" key="2">
    <source>
        <dbReference type="ARBA" id="ARBA00009539"/>
    </source>
</evidence>
<protein>
    <recommendedName>
        <fullName evidence="3 7">Dihydrofolate reductase</fullName>
        <ecNumber evidence="3 7">1.5.1.3</ecNumber>
    </recommendedName>
</protein>
<comment type="function">
    <text evidence="7">Key enzyme in folate metabolism. Catalyzes an essential reaction for de novo glycine and purine synthesis, and for DNA precursor synthesis.</text>
</comment>
<name>A0A1S1V8A5_9FIRM</name>
<keyword evidence="6 7" id="KW-0560">Oxidoreductase</keyword>
<accession>A0A1S1V8A5</accession>
<comment type="similarity">
    <text evidence="2 7">Belongs to the dihydrofolate reductase family.</text>
</comment>
<dbReference type="UniPathway" id="UPA00077">
    <property type="reaction ID" value="UER00158"/>
</dbReference>
<dbReference type="PROSITE" id="PS51330">
    <property type="entry name" value="DHFR_2"/>
    <property type="match status" value="1"/>
</dbReference>
<dbReference type="InterPro" id="IPR001796">
    <property type="entry name" value="DHFR_dom"/>
</dbReference>
<keyword evidence="5 7" id="KW-0521">NADP</keyword>
<feature type="domain" description="DHFR" evidence="8">
    <location>
        <begin position="1"/>
        <end position="163"/>
    </location>
</feature>
<dbReference type="InterPro" id="IPR012259">
    <property type="entry name" value="DHFR"/>
</dbReference>
<dbReference type="PRINTS" id="PR00070">
    <property type="entry name" value="DHFR"/>
</dbReference>
<reference evidence="9 10" key="1">
    <citation type="submission" date="2016-09" db="EMBL/GenBank/DDBJ databases">
        <title>Genome sequence of Eubacterium angustum.</title>
        <authorList>
            <person name="Poehlein A."/>
            <person name="Daniel R."/>
        </authorList>
    </citation>
    <scope>NUCLEOTIDE SEQUENCE [LARGE SCALE GENOMIC DNA]</scope>
    <source>
        <strain evidence="9 10">DSM 1989</strain>
    </source>
</reference>
<dbReference type="Pfam" id="PF00186">
    <property type="entry name" value="DHFR_1"/>
    <property type="match status" value="1"/>
</dbReference>
<dbReference type="OrthoDB" id="9804315at2"/>
<dbReference type="GO" id="GO:0006730">
    <property type="term" value="P:one-carbon metabolic process"/>
    <property type="evidence" value="ECO:0007669"/>
    <property type="project" value="UniProtKB-KW"/>
</dbReference>
<gene>
    <name evidence="9" type="primary">dfrA</name>
    <name evidence="9" type="ORF">EUAN_06170</name>
</gene>
<keyword evidence="4 7" id="KW-0554">One-carbon metabolism</keyword>
<dbReference type="GO" id="GO:0005829">
    <property type="term" value="C:cytosol"/>
    <property type="evidence" value="ECO:0007669"/>
    <property type="project" value="TreeGrafter"/>
</dbReference>
<evidence type="ECO:0000256" key="4">
    <source>
        <dbReference type="ARBA" id="ARBA00022563"/>
    </source>
</evidence>
<evidence type="ECO:0000256" key="3">
    <source>
        <dbReference type="ARBA" id="ARBA00012856"/>
    </source>
</evidence>
<evidence type="ECO:0000256" key="1">
    <source>
        <dbReference type="ARBA" id="ARBA00004903"/>
    </source>
</evidence>
<keyword evidence="10" id="KW-1185">Reference proteome</keyword>
<dbReference type="AlphaFoldDB" id="A0A1S1V8A5"/>
<dbReference type="GO" id="GO:0050661">
    <property type="term" value="F:NADP binding"/>
    <property type="evidence" value="ECO:0007669"/>
    <property type="project" value="InterPro"/>
</dbReference>
<evidence type="ECO:0000256" key="7">
    <source>
        <dbReference type="PIRNR" id="PIRNR000194"/>
    </source>
</evidence>
<dbReference type="RefSeq" id="WP_071061579.1">
    <property type="nucleotide sequence ID" value="NZ_MKIE01000002.1"/>
</dbReference>
<dbReference type="PIRSF" id="PIRSF000194">
    <property type="entry name" value="DHFR"/>
    <property type="match status" value="1"/>
</dbReference>
<dbReference type="PANTHER" id="PTHR48069">
    <property type="entry name" value="DIHYDROFOLATE REDUCTASE"/>
    <property type="match status" value="1"/>
</dbReference>
<dbReference type="Proteomes" id="UP000180254">
    <property type="component" value="Unassembled WGS sequence"/>
</dbReference>
<evidence type="ECO:0000256" key="6">
    <source>
        <dbReference type="ARBA" id="ARBA00023002"/>
    </source>
</evidence>
<dbReference type="SUPFAM" id="SSF53597">
    <property type="entry name" value="Dihydrofolate reductase-like"/>
    <property type="match status" value="1"/>
</dbReference>
<dbReference type="GO" id="GO:0046452">
    <property type="term" value="P:dihydrofolate metabolic process"/>
    <property type="evidence" value="ECO:0007669"/>
    <property type="project" value="TreeGrafter"/>
</dbReference>
<dbReference type="STRING" id="39480.EUAN_06170"/>
<evidence type="ECO:0000259" key="8">
    <source>
        <dbReference type="PROSITE" id="PS51330"/>
    </source>
</evidence>
<evidence type="ECO:0000256" key="5">
    <source>
        <dbReference type="ARBA" id="ARBA00022857"/>
    </source>
</evidence>
<evidence type="ECO:0000313" key="10">
    <source>
        <dbReference type="Proteomes" id="UP000180254"/>
    </source>
</evidence>
<organism evidence="9 10">
    <name type="scientific">Andreesenia angusta</name>
    <dbReference type="NCBI Taxonomy" id="39480"/>
    <lineage>
        <taxon>Bacteria</taxon>
        <taxon>Bacillati</taxon>
        <taxon>Bacillota</taxon>
        <taxon>Tissierellia</taxon>
        <taxon>Tissierellales</taxon>
        <taxon>Gottschalkiaceae</taxon>
        <taxon>Andreesenia</taxon>
    </lineage>
</organism>
<comment type="pathway">
    <text evidence="1 7">Cofactor biosynthesis; tetrahydrofolate biosynthesis; 5,6,7,8-tetrahydrofolate from 7,8-dihydrofolate: step 1/1.</text>
</comment>
<proteinExistence type="inferred from homology"/>
<dbReference type="GO" id="GO:0046655">
    <property type="term" value="P:folic acid metabolic process"/>
    <property type="evidence" value="ECO:0007669"/>
    <property type="project" value="TreeGrafter"/>
</dbReference>
<comment type="catalytic activity">
    <reaction evidence="7">
        <text>(6S)-5,6,7,8-tetrahydrofolate + NADP(+) = 7,8-dihydrofolate + NADPH + H(+)</text>
        <dbReference type="Rhea" id="RHEA:15009"/>
        <dbReference type="ChEBI" id="CHEBI:15378"/>
        <dbReference type="ChEBI" id="CHEBI:57451"/>
        <dbReference type="ChEBI" id="CHEBI:57453"/>
        <dbReference type="ChEBI" id="CHEBI:57783"/>
        <dbReference type="ChEBI" id="CHEBI:58349"/>
        <dbReference type="EC" id="1.5.1.3"/>
    </reaction>
</comment>
<dbReference type="GO" id="GO:0004146">
    <property type="term" value="F:dihydrofolate reductase activity"/>
    <property type="evidence" value="ECO:0007669"/>
    <property type="project" value="UniProtKB-EC"/>
</dbReference>
<dbReference type="EMBL" id="MKIE01000002">
    <property type="protein sequence ID" value="OHW62833.1"/>
    <property type="molecule type" value="Genomic_DNA"/>
</dbReference>
<dbReference type="CDD" id="cd00209">
    <property type="entry name" value="DHFR"/>
    <property type="match status" value="1"/>
</dbReference>
<evidence type="ECO:0000313" key="9">
    <source>
        <dbReference type="EMBL" id="OHW62833.1"/>
    </source>
</evidence>
<dbReference type="GO" id="GO:0046654">
    <property type="term" value="P:tetrahydrofolate biosynthetic process"/>
    <property type="evidence" value="ECO:0007669"/>
    <property type="project" value="UniProtKB-UniPathway"/>
</dbReference>
<sequence length="164" mass="18828">MICLTVIVDENLAIGYENRLLAHIPEDLKHFKEVTSGKVVVMGYNTYLSLPPKSRPLPNRTNVVLTRKDIAIDGVTVKHSVEEVLDMIKEDYAGQEVIIMGGQSIYTQFMPYADKLYITHVFRKFKADAYFPEISPEWEITELKGKRINVSSEYPHVFATYEKK</sequence>
<dbReference type="EC" id="1.5.1.3" evidence="3 7"/>
<dbReference type="PANTHER" id="PTHR48069:SF3">
    <property type="entry name" value="DIHYDROFOLATE REDUCTASE"/>
    <property type="match status" value="1"/>
</dbReference>
<dbReference type="InterPro" id="IPR024072">
    <property type="entry name" value="DHFR-like_dom_sf"/>
</dbReference>
<dbReference type="Gene3D" id="3.40.430.10">
    <property type="entry name" value="Dihydrofolate Reductase, subunit A"/>
    <property type="match status" value="1"/>
</dbReference>
<comment type="caution">
    <text evidence="9">The sequence shown here is derived from an EMBL/GenBank/DDBJ whole genome shotgun (WGS) entry which is preliminary data.</text>
</comment>